<evidence type="ECO:0000313" key="2">
    <source>
        <dbReference type="Proteomes" id="UP000006038"/>
    </source>
</evidence>
<reference evidence="1" key="1">
    <citation type="journal article" date="2013" name="Nat. Commun.">
        <title>Whole-genome sequencing of Oryza brachyantha reveals mechanisms underlying Oryza genome evolution.</title>
        <authorList>
            <person name="Chen J."/>
            <person name="Huang Q."/>
            <person name="Gao D."/>
            <person name="Wang J."/>
            <person name="Lang Y."/>
            <person name="Liu T."/>
            <person name="Li B."/>
            <person name="Bai Z."/>
            <person name="Luis Goicoechea J."/>
            <person name="Liang C."/>
            <person name="Chen C."/>
            <person name="Zhang W."/>
            <person name="Sun S."/>
            <person name="Liao Y."/>
            <person name="Zhang X."/>
            <person name="Yang L."/>
            <person name="Song C."/>
            <person name="Wang M."/>
            <person name="Shi J."/>
            <person name="Liu G."/>
            <person name="Liu J."/>
            <person name="Zhou H."/>
            <person name="Zhou W."/>
            <person name="Yu Q."/>
            <person name="An N."/>
            <person name="Chen Y."/>
            <person name="Cai Q."/>
            <person name="Wang B."/>
            <person name="Liu B."/>
            <person name="Min J."/>
            <person name="Huang Y."/>
            <person name="Wu H."/>
            <person name="Li Z."/>
            <person name="Zhang Y."/>
            <person name="Yin Y."/>
            <person name="Song W."/>
            <person name="Jiang J."/>
            <person name="Jackson S.A."/>
            <person name="Wing R.A."/>
            <person name="Wang J."/>
            <person name="Chen M."/>
        </authorList>
    </citation>
    <scope>NUCLEOTIDE SEQUENCE [LARGE SCALE GENOMIC DNA]</scope>
    <source>
        <strain evidence="1">cv. IRGC 101232</strain>
    </source>
</reference>
<evidence type="ECO:0000313" key="1">
    <source>
        <dbReference type="EnsemblPlants" id="OB07G26960.1"/>
    </source>
</evidence>
<dbReference type="HOGENOM" id="CLU_1973948_0_0_1"/>
<accession>J3MMR4</accession>
<proteinExistence type="predicted"/>
<name>J3MMR4_ORYBR</name>
<keyword evidence="2" id="KW-1185">Reference proteome</keyword>
<protein>
    <submittedName>
        <fullName evidence="1">Uncharacterized protein</fullName>
    </submittedName>
</protein>
<sequence>MESFTMSLKPMFGCSDLVSMAESFRLGDLFSGLCAKSWSLIYGSSCWIDLLPSSDEKDEHEEEEHEALDDSIERLLFSVMLLLNVFSCQVSAKSYPSGYFWTPKSTSVLVLVSMCALPYYILTEMLL</sequence>
<organism evidence="1">
    <name type="scientific">Oryza brachyantha</name>
    <name type="common">malo sina</name>
    <dbReference type="NCBI Taxonomy" id="4533"/>
    <lineage>
        <taxon>Eukaryota</taxon>
        <taxon>Viridiplantae</taxon>
        <taxon>Streptophyta</taxon>
        <taxon>Embryophyta</taxon>
        <taxon>Tracheophyta</taxon>
        <taxon>Spermatophyta</taxon>
        <taxon>Magnoliopsida</taxon>
        <taxon>Liliopsida</taxon>
        <taxon>Poales</taxon>
        <taxon>Poaceae</taxon>
        <taxon>BOP clade</taxon>
        <taxon>Oryzoideae</taxon>
        <taxon>Oryzeae</taxon>
        <taxon>Oryzinae</taxon>
        <taxon>Oryza</taxon>
    </lineage>
</organism>
<dbReference type="Proteomes" id="UP000006038">
    <property type="component" value="Chromosome 7"/>
</dbReference>
<reference evidence="1" key="2">
    <citation type="submission" date="2013-04" db="UniProtKB">
        <authorList>
            <consortium name="EnsemblPlants"/>
        </authorList>
    </citation>
    <scope>IDENTIFICATION</scope>
</reference>
<dbReference type="Gramene" id="OB07G26960.1">
    <property type="protein sequence ID" value="OB07G26960.1"/>
    <property type="gene ID" value="OB07G26960"/>
</dbReference>
<dbReference type="EnsemblPlants" id="OB07G26960.1">
    <property type="protein sequence ID" value="OB07G26960.1"/>
    <property type="gene ID" value="OB07G26960"/>
</dbReference>
<dbReference type="AlphaFoldDB" id="J3MMR4"/>